<dbReference type="EMBL" id="UINC01122774">
    <property type="protein sequence ID" value="SVC98791.1"/>
    <property type="molecule type" value="Genomic_DNA"/>
</dbReference>
<feature type="non-terminal residue" evidence="1">
    <location>
        <position position="1"/>
    </location>
</feature>
<reference evidence="1" key="1">
    <citation type="submission" date="2018-05" db="EMBL/GenBank/DDBJ databases">
        <authorList>
            <person name="Lanie J.A."/>
            <person name="Ng W.-L."/>
            <person name="Kazmierczak K.M."/>
            <person name="Andrzejewski T.M."/>
            <person name="Davidsen T.M."/>
            <person name="Wayne K.J."/>
            <person name="Tettelin H."/>
            <person name="Glass J.I."/>
            <person name="Rusch D."/>
            <person name="Podicherti R."/>
            <person name="Tsui H.-C.T."/>
            <person name="Winkler M.E."/>
        </authorList>
    </citation>
    <scope>NUCLEOTIDE SEQUENCE</scope>
</reference>
<dbReference type="AlphaFoldDB" id="A0A382RQ76"/>
<protein>
    <submittedName>
        <fullName evidence="1">Uncharacterized protein</fullName>
    </submittedName>
</protein>
<proteinExistence type="predicted"/>
<organism evidence="1">
    <name type="scientific">marine metagenome</name>
    <dbReference type="NCBI Taxonomy" id="408172"/>
    <lineage>
        <taxon>unclassified sequences</taxon>
        <taxon>metagenomes</taxon>
        <taxon>ecological metagenomes</taxon>
    </lineage>
</organism>
<evidence type="ECO:0000313" key="1">
    <source>
        <dbReference type="EMBL" id="SVC98791.1"/>
    </source>
</evidence>
<name>A0A382RQ76_9ZZZZ</name>
<sequence>YNNLINQIVGKLIQAPFRDFCMSGQLNFKLSKKV</sequence>
<accession>A0A382RQ76</accession>
<gene>
    <name evidence="1" type="ORF">METZ01_LOCUS351645</name>
</gene>